<comment type="caution">
    <text evidence="2">The sequence shown here is derived from an EMBL/GenBank/DDBJ whole genome shotgun (WGS) entry which is preliminary data.</text>
</comment>
<evidence type="ECO:0000256" key="1">
    <source>
        <dbReference type="SAM" id="MobiDB-lite"/>
    </source>
</evidence>
<name>A0A5J4UYY6_9EUKA</name>
<sequence length="343" mass="38852">MFIYSSTSSVLRPLLRLSPLLIASQTQSSQSDSSSSQTSRRKVSSRPSAAQLRQDEIKIADADDEAGKLDDNPLDYDEMYDESMNLNRRNVMFNSKVSRIFITENDEPVGEVQHNGIFDESQSSVSFQRFGFESENHQKAQMISISNDLLGEDVQITSSSVSQRDFESYTTRKSLANSGVVIDRNMKALKRKRLSIDEENDLLAQFSLNQQPHANIGQHIASIEVNQQARNDETRITPIPAATAISFATGTQNALQISFYQQFDNQFKKYAENESRKEQEAAIKLRQMLEGICGMEFKNFDPKSVVISPMEGQILISKVWWKHSNKLWKVPFIAPATYGDRFP</sequence>
<accession>A0A5J4UYY6</accession>
<evidence type="ECO:0000313" key="3">
    <source>
        <dbReference type="Proteomes" id="UP000324800"/>
    </source>
</evidence>
<organism evidence="2 3">
    <name type="scientific">Streblomastix strix</name>
    <dbReference type="NCBI Taxonomy" id="222440"/>
    <lineage>
        <taxon>Eukaryota</taxon>
        <taxon>Metamonada</taxon>
        <taxon>Preaxostyla</taxon>
        <taxon>Oxymonadida</taxon>
        <taxon>Streblomastigidae</taxon>
        <taxon>Streblomastix</taxon>
    </lineage>
</organism>
<dbReference type="EMBL" id="SNRW01010907">
    <property type="protein sequence ID" value="KAA6375906.1"/>
    <property type="molecule type" value="Genomic_DNA"/>
</dbReference>
<reference evidence="2 3" key="1">
    <citation type="submission" date="2019-03" db="EMBL/GenBank/DDBJ databases">
        <title>Single cell metagenomics reveals metabolic interactions within the superorganism composed of flagellate Streblomastix strix and complex community of Bacteroidetes bacteria on its surface.</title>
        <authorList>
            <person name="Treitli S.C."/>
            <person name="Kolisko M."/>
            <person name="Husnik F."/>
            <person name="Keeling P."/>
            <person name="Hampl V."/>
        </authorList>
    </citation>
    <scope>NUCLEOTIDE SEQUENCE [LARGE SCALE GENOMIC DNA]</scope>
    <source>
        <strain evidence="2">ST1C</strain>
    </source>
</reference>
<protein>
    <submittedName>
        <fullName evidence="2">Uncharacterized protein</fullName>
    </submittedName>
</protein>
<feature type="non-terminal residue" evidence="2">
    <location>
        <position position="343"/>
    </location>
</feature>
<gene>
    <name evidence="2" type="ORF">EZS28_028568</name>
</gene>
<feature type="compositionally biased region" description="Basic and acidic residues" evidence="1">
    <location>
        <begin position="53"/>
        <end position="71"/>
    </location>
</feature>
<feature type="region of interest" description="Disordered" evidence="1">
    <location>
        <begin position="25"/>
        <end position="72"/>
    </location>
</feature>
<dbReference type="Proteomes" id="UP000324800">
    <property type="component" value="Unassembled WGS sequence"/>
</dbReference>
<proteinExistence type="predicted"/>
<feature type="compositionally biased region" description="Low complexity" evidence="1">
    <location>
        <begin position="25"/>
        <end position="38"/>
    </location>
</feature>
<dbReference type="AlphaFoldDB" id="A0A5J4UYY6"/>
<evidence type="ECO:0000313" key="2">
    <source>
        <dbReference type="EMBL" id="KAA6375906.1"/>
    </source>
</evidence>